<dbReference type="EMBL" id="WVHS01000001">
    <property type="protein sequence ID" value="MXV13988.1"/>
    <property type="molecule type" value="Genomic_DNA"/>
</dbReference>
<dbReference type="InterPro" id="IPR012910">
    <property type="entry name" value="Plug_dom"/>
</dbReference>
<evidence type="ECO:0000256" key="5">
    <source>
        <dbReference type="ARBA" id="ARBA00023077"/>
    </source>
</evidence>
<evidence type="ECO:0000313" key="15">
    <source>
        <dbReference type="Proteomes" id="UP000451233"/>
    </source>
</evidence>
<keyword evidence="11" id="KW-0732">Signal</keyword>
<evidence type="ECO:0000256" key="1">
    <source>
        <dbReference type="ARBA" id="ARBA00004571"/>
    </source>
</evidence>
<dbReference type="NCBIfam" id="TIGR04056">
    <property type="entry name" value="OMP_RagA_SusC"/>
    <property type="match status" value="1"/>
</dbReference>
<keyword evidence="5 9" id="KW-0798">TonB box</keyword>
<keyword evidence="7 8" id="KW-0998">Cell outer membrane</keyword>
<dbReference type="RefSeq" id="WP_160905001.1">
    <property type="nucleotide sequence ID" value="NZ_WVHS01000001.1"/>
</dbReference>
<proteinExistence type="inferred from homology"/>
<evidence type="ECO:0000256" key="2">
    <source>
        <dbReference type="ARBA" id="ARBA00022448"/>
    </source>
</evidence>
<dbReference type="Gene3D" id="2.170.130.10">
    <property type="entry name" value="TonB-dependent receptor, plug domain"/>
    <property type="match status" value="1"/>
</dbReference>
<evidence type="ECO:0000256" key="6">
    <source>
        <dbReference type="ARBA" id="ARBA00023136"/>
    </source>
</evidence>
<evidence type="ECO:0000256" key="10">
    <source>
        <dbReference type="SAM" id="MobiDB-lite"/>
    </source>
</evidence>
<dbReference type="InterPro" id="IPR023996">
    <property type="entry name" value="TonB-dep_OMP_SusC/RagA"/>
</dbReference>
<keyword evidence="3 8" id="KW-1134">Transmembrane beta strand</keyword>
<evidence type="ECO:0000256" key="7">
    <source>
        <dbReference type="ARBA" id="ARBA00023237"/>
    </source>
</evidence>
<dbReference type="SUPFAM" id="SSF49464">
    <property type="entry name" value="Carboxypeptidase regulatory domain-like"/>
    <property type="match status" value="1"/>
</dbReference>
<comment type="subcellular location">
    <subcellularLocation>
        <location evidence="1 8">Cell outer membrane</location>
        <topology evidence="1 8">Multi-pass membrane protein</topology>
    </subcellularLocation>
</comment>
<dbReference type="InterPro" id="IPR000531">
    <property type="entry name" value="Beta-barrel_TonB"/>
</dbReference>
<dbReference type="Pfam" id="PF00593">
    <property type="entry name" value="TonB_dep_Rec_b-barrel"/>
    <property type="match status" value="1"/>
</dbReference>
<evidence type="ECO:0000256" key="11">
    <source>
        <dbReference type="SAM" id="SignalP"/>
    </source>
</evidence>
<feature type="compositionally biased region" description="Low complexity" evidence="10">
    <location>
        <begin position="1018"/>
        <end position="1028"/>
    </location>
</feature>
<evidence type="ECO:0000256" key="8">
    <source>
        <dbReference type="PROSITE-ProRule" id="PRU01360"/>
    </source>
</evidence>
<dbReference type="Gene3D" id="2.60.40.1120">
    <property type="entry name" value="Carboxypeptidase-like, regulatory domain"/>
    <property type="match status" value="1"/>
</dbReference>
<keyword evidence="4 8" id="KW-0812">Transmembrane</keyword>
<dbReference type="InterPro" id="IPR037066">
    <property type="entry name" value="Plug_dom_sf"/>
</dbReference>
<feature type="domain" description="TonB-dependent receptor plug" evidence="13">
    <location>
        <begin position="116"/>
        <end position="234"/>
    </location>
</feature>
<accession>A0A7K1XT05</accession>
<dbReference type="InterPro" id="IPR036942">
    <property type="entry name" value="Beta-barrel_TonB_sf"/>
</dbReference>
<dbReference type="Pfam" id="PF13715">
    <property type="entry name" value="CarbopepD_reg_2"/>
    <property type="match status" value="1"/>
</dbReference>
<evidence type="ECO:0000256" key="3">
    <source>
        <dbReference type="ARBA" id="ARBA00022452"/>
    </source>
</evidence>
<keyword evidence="6 8" id="KW-0472">Membrane</keyword>
<gene>
    <name evidence="14" type="ORF">GS398_01640</name>
</gene>
<feature type="chain" id="PRO_5029707675" evidence="11">
    <location>
        <begin position="24"/>
        <end position="1048"/>
    </location>
</feature>
<dbReference type="Gene3D" id="2.40.170.20">
    <property type="entry name" value="TonB-dependent receptor, beta-barrel domain"/>
    <property type="match status" value="1"/>
</dbReference>
<evidence type="ECO:0000259" key="13">
    <source>
        <dbReference type="Pfam" id="PF07715"/>
    </source>
</evidence>
<keyword evidence="2 8" id="KW-0813">Transport</keyword>
<dbReference type="AlphaFoldDB" id="A0A7K1XT05"/>
<dbReference type="InterPro" id="IPR023997">
    <property type="entry name" value="TonB-dep_OMP_SusC/RagA_CS"/>
</dbReference>
<feature type="signal peptide" evidence="11">
    <location>
        <begin position="1"/>
        <end position="23"/>
    </location>
</feature>
<dbReference type="Pfam" id="PF07715">
    <property type="entry name" value="Plug"/>
    <property type="match status" value="1"/>
</dbReference>
<dbReference type="InterPro" id="IPR039426">
    <property type="entry name" value="TonB-dep_rcpt-like"/>
</dbReference>
<evidence type="ECO:0000256" key="9">
    <source>
        <dbReference type="RuleBase" id="RU003357"/>
    </source>
</evidence>
<keyword evidence="15" id="KW-1185">Reference proteome</keyword>
<dbReference type="SUPFAM" id="SSF56935">
    <property type="entry name" value="Porins"/>
    <property type="match status" value="1"/>
</dbReference>
<evidence type="ECO:0000259" key="12">
    <source>
        <dbReference type="Pfam" id="PF00593"/>
    </source>
</evidence>
<comment type="caution">
    <text evidence="14">The sequence shown here is derived from an EMBL/GenBank/DDBJ whole genome shotgun (WGS) entry which is preliminary data.</text>
</comment>
<evidence type="ECO:0000313" key="14">
    <source>
        <dbReference type="EMBL" id="MXV13988.1"/>
    </source>
</evidence>
<name>A0A7K1XT05_9SPHI</name>
<reference evidence="14 15" key="1">
    <citation type="submission" date="2019-11" db="EMBL/GenBank/DDBJ databases">
        <title>Pedobacter sp. HMF7056 Genome sequencing and assembly.</title>
        <authorList>
            <person name="Kang H."/>
            <person name="Kim H."/>
            <person name="Joh K."/>
        </authorList>
    </citation>
    <scope>NUCLEOTIDE SEQUENCE [LARGE SCALE GENOMIC DNA]</scope>
    <source>
        <strain evidence="14 15">HMF7056</strain>
    </source>
</reference>
<dbReference type="GO" id="GO:0009279">
    <property type="term" value="C:cell outer membrane"/>
    <property type="evidence" value="ECO:0007669"/>
    <property type="project" value="UniProtKB-SubCell"/>
</dbReference>
<dbReference type="Proteomes" id="UP000451233">
    <property type="component" value="Unassembled WGS sequence"/>
</dbReference>
<sequence>MRRQLLAIMLLVCAIGTQLYAQAQTVTGVVTDKADGSPLPGVSVMVPGSKTGTQTGPTGRYSIVIPAGGPKTLKFTYIGYITQTVAVTRATLDVTLENDAKTLSEVVVTGYGTQRKKDMVGSVATVTAEDLVNKPVQSFDQALGGKAAGVQITIPNGVLNNPPVIRVRGINSISLSSYPLIVVDGIATYTGDVSGSSAAGNALASINPNDIESVDILKDAAAAAIYGSRAANGVLIITTKKGKKGKPVVSYDAWVGQTKIMNMPELLDAFQYTELKNTALKNAGTYNAATMSFNLVNDANGNPINTNWYDVVYRKGTAHSNSVSLAGGSETTNYYFSGGYTGQKGIIRKNDYNRANALLKIDHKEGNIFNMGGKIQFSNEQNLAATSSGSLSGEAFGTGGLGRLAIVTAPNVAVRNNDGTYNVQTASTIGRMGNKGSDVGFYNPGTVLDLDRSNNELNHLQSNVYLQANILPWLNAKTTYGVDYLLSDNDSFNNPINGGSAASLGSASESYTKNKRWVWTNTIQADRTFMAKHSVSLLLGNEQQRSVGRGFGAGRTTLSDLAFNDFTAGYTAAPSNSASFGENYLVSFFSRLSYDFDKKYFVTGNIRQDEYSAFGAGNKKGIFYGVGLGWEVAKEAFWEKAGLDKVFSSFKFRGSYGTVGNINGLGNLASYSFYSTGLYAGASTLVPSQTGNDQIAWEESRKFDAGFNLGIMNDKFTAEFAYYKNDLKGLIYNVPQIPSVGLPSTPQANIASMYNKGVELTLNAQAVATKNFSWTPSFNISYNKNVVTALSEGLTQFITTTSSLESASISRVGGPLGMIYVVKTEGVDPATGRRIFIKSDGRKVMYQHVVPAGQFRWSYENGTDATGISLAADGSAYKNTQPKFYGGFDNSFRYKKFDLNATITYQLGFYIYYGTYAGLRDQRFWNNSTDMLQAWTAPNQVTNIPKVYFGDNVSNGSSFPISDNVFKGDFVKLRSIDFGYSLPGSFLTKLKMASARVYVSGNNLLFVTKYPGSDPEVSSNGNSTSSSGVDRNSVGNGRTFTAGISAKF</sequence>
<dbReference type="PROSITE" id="PS52016">
    <property type="entry name" value="TONB_DEPENDENT_REC_3"/>
    <property type="match status" value="1"/>
</dbReference>
<protein>
    <submittedName>
        <fullName evidence="14">SusC/RagA family TonB-linked outer membrane protein</fullName>
    </submittedName>
</protein>
<organism evidence="14 15">
    <name type="scientific">Hufsiella ginkgonis</name>
    <dbReference type="NCBI Taxonomy" id="2695274"/>
    <lineage>
        <taxon>Bacteria</taxon>
        <taxon>Pseudomonadati</taxon>
        <taxon>Bacteroidota</taxon>
        <taxon>Sphingobacteriia</taxon>
        <taxon>Sphingobacteriales</taxon>
        <taxon>Sphingobacteriaceae</taxon>
        <taxon>Hufsiella</taxon>
    </lineage>
</organism>
<dbReference type="NCBIfam" id="TIGR04057">
    <property type="entry name" value="SusC_RagA_signa"/>
    <property type="match status" value="1"/>
</dbReference>
<feature type="region of interest" description="Disordered" evidence="10">
    <location>
        <begin position="1013"/>
        <end position="1034"/>
    </location>
</feature>
<dbReference type="InterPro" id="IPR008969">
    <property type="entry name" value="CarboxyPept-like_regulatory"/>
</dbReference>
<comment type="similarity">
    <text evidence="8 9">Belongs to the TonB-dependent receptor family.</text>
</comment>
<feature type="domain" description="TonB-dependent receptor-like beta-barrel" evidence="12">
    <location>
        <begin position="417"/>
        <end position="785"/>
    </location>
</feature>
<evidence type="ECO:0000256" key="4">
    <source>
        <dbReference type="ARBA" id="ARBA00022692"/>
    </source>
</evidence>